<name>A0A9W7EBF6_9STRA</name>
<evidence type="ECO:0000313" key="2">
    <source>
        <dbReference type="Proteomes" id="UP001165122"/>
    </source>
</evidence>
<accession>A0A9W7EBF6</accession>
<organism evidence="1 2">
    <name type="scientific">Triparma laevis f. longispina</name>
    <dbReference type="NCBI Taxonomy" id="1714387"/>
    <lineage>
        <taxon>Eukaryota</taxon>
        <taxon>Sar</taxon>
        <taxon>Stramenopiles</taxon>
        <taxon>Ochrophyta</taxon>
        <taxon>Bolidophyceae</taxon>
        <taxon>Parmales</taxon>
        <taxon>Triparmaceae</taxon>
        <taxon>Triparma</taxon>
    </lineage>
</organism>
<dbReference type="InterPro" id="IPR011990">
    <property type="entry name" value="TPR-like_helical_dom_sf"/>
</dbReference>
<dbReference type="OrthoDB" id="5986190at2759"/>
<dbReference type="AlphaFoldDB" id="A0A9W7EBF6"/>
<keyword evidence="2" id="KW-1185">Reference proteome</keyword>
<gene>
    <name evidence="1" type="ORF">TrLO_g13118</name>
</gene>
<sequence length="75" mass="8395">MAVVSIGSCYGRMEEFGERAVCYEIALKGFEAQFGKDHADTKTIANNFKVCLQLGGNIERLNQLISSYPWMLNES</sequence>
<proteinExistence type="predicted"/>
<dbReference type="Gene3D" id="1.25.40.10">
    <property type="entry name" value="Tetratricopeptide repeat domain"/>
    <property type="match status" value="1"/>
</dbReference>
<protein>
    <submittedName>
        <fullName evidence="1">Uncharacterized protein</fullName>
    </submittedName>
</protein>
<dbReference type="Proteomes" id="UP001165122">
    <property type="component" value="Unassembled WGS sequence"/>
</dbReference>
<reference evidence="2" key="1">
    <citation type="journal article" date="2023" name="Commun. Biol.">
        <title>Genome analysis of Parmales, the sister group of diatoms, reveals the evolutionary specialization of diatoms from phago-mixotrophs to photoautotrophs.</title>
        <authorList>
            <person name="Ban H."/>
            <person name="Sato S."/>
            <person name="Yoshikawa S."/>
            <person name="Yamada K."/>
            <person name="Nakamura Y."/>
            <person name="Ichinomiya M."/>
            <person name="Sato N."/>
            <person name="Blanc-Mathieu R."/>
            <person name="Endo H."/>
            <person name="Kuwata A."/>
            <person name="Ogata H."/>
        </authorList>
    </citation>
    <scope>NUCLEOTIDE SEQUENCE [LARGE SCALE GENOMIC DNA]</scope>
    <source>
        <strain evidence="2">NIES 3700</strain>
    </source>
</reference>
<comment type="caution">
    <text evidence="1">The sequence shown here is derived from an EMBL/GenBank/DDBJ whole genome shotgun (WGS) entry which is preliminary data.</text>
</comment>
<dbReference type="EMBL" id="BRXW01000646">
    <property type="protein sequence ID" value="GMH71915.1"/>
    <property type="molecule type" value="Genomic_DNA"/>
</dbReference>
<evidence type="ECO:0000313" key="1">
    <source>
        <dbReference type="EMBL" id="GMH71915.1"/>
    </source>
</evidence>